<dbReference type="Gene3D" id="3.20.20.370">
    <property type="entry name" value="Glycoside hydrolase/deacetylase"/>
    <property type="match status" value="1"/>
</dbReference>
<name>A0A3B1B109_9ZZZZ</name>
<dbReference type="InterPro" id="IPR011330">
    <property type="entry name" value="Glyco_hydro/deAcase_b/a-brl"/>
</dbReference>
<dbReference type="PANTHER" id="PTHR30105:SF2">
    <property type="entry name" value="DIVERGENT POLYSACCHARIDE DEACETYLASE SUPERFAMILY"/>
    <property type="match status" value="1"/>
</dbReference>
<dbReference type="PANTHER" id="PTHR30105">
    <property type="entry name" value="UNCHARACTERIZED YIBQ-RELATED"/>
    <property type="match status" value="1"/>
</dbReference>
<protein>
    <submittedName>
        <fullName evidence="2">Periplasmic protein YibQ, distant homology with nucleoside diphosphatase and polysaccharide deacetylase</fullName>
    </submittedName>
</protein>
<dbReference type="Pfam" id="PF04748">
    <property type="entry name" value="Polysacc_deac_2"/>
    <property type="match status" value="1"/>
</dbReference>
<evidence type="ECO:0000313" key="2">
    <source>
        <dbReference type="EMBL" id="VAX05613.1"/>
    </source>
</evidence>
<dbReference type="EMBL" id="UOFX01000006">
    <property type="protein sequence ID" value="VAX05613.1"/>
    <property type="molecule type" value="Genomic_DNA"/>
</dbReference>
<accession>A0A3B1B109</accession>
<organism evidence="2">
    <name type="scientific">hydrothermal vent metagenome</name>
    <dbReference type="NCBI Taxonomy" id="652676"/>
    <lineage>
        <taxon>unclassified sequences</taxon>
        <taxon>metagenomes</taxon>
        <taxon>ecological metagenomes</taxon>
    </lineage>
</organism>
<sequence length="277" mass="30771">MKVALFSSMLVLLWFGFTGAAIADQPQETTEQHPVISIIMDDMGNRLQDGRKALELPGAITYSFLPHTPYARRMAEQAHSKGKQVMLHLPMEAHSGKDLGPGGMDQHMTEQQFLQTLAEGLNSVPHVVGLNNHMGSLLTQNQEAMGWLMQGMREYADGKLFFVDSRTTSLTVAEQLARENQVPTTGRDVFLDNERDPDYIRAQFQQLIRRARNNGQAIGIAHPYPETIATLAEELNKLEATGVRLISVSQILQMQQKNVPQQASLSPAPTEVKNSKP</sequence>
<dbReference type="AlphaFoldDB" id="A0A3B1B109"/>
<gene>
    <name evidence="2" type="ORF">MNBD_GAMMA26-1637</name>
</gene>
<dbReference type="CDD" id="cd10936">
    <property type="entry name" value="CE4_DAC2"/>
    <property type="match status" value="1"/>
</dbReference>
<dbReference type="SUPFAM" id="SSF88713">
    <property type="entry name" value="Glycoside hydrolase/deacetylase"/>
    <property type="match status" value="1"/>
</dbReference>
<evidence type="ECO:0000256" key="1">
    <source>
        <dbReference type="SAM" id="MobiDB-lite"/>
    </source>
</evidence>
<proteinExistence type="predicted"/>
<reference evidence="2" key="1">
    <citation type="submission" date="2018-06" db="EMBL/GenBank/DDBJ databases">
        <authorList>
            <person name="Zhirakovskaya E."/>
        </authorList>
    </citation>
    <scope>NUCLEOTIDE SEQUENCE</scope>
</reference>
<feature type="region of interest" description="Disordered" evidence="1">
    <location>
        <begin position="257"/>
        <end position="277"/>
    </location>
</feature>
<feature type="compositionally biased region" description="Polar residues" evidence="1">
    <location>
        <begin position="257"/>
        <end position="267"/>
    </location>
</feature>
<dbReference type="InterPro" id="IPR006837">
    <property type="entry name" value="Divergent_DAC"/>
</dbReference>
<dbReference type="GO" id="GO:0005975">
    <property type="term" value="P:carbohydrate metabolic process"/>
    <property type="evidence" value="ECO:0007669"/>
    <property type="project" value="InterPro"/>
</dbReference>